<name>A0ABR7HV86_9FIRM</name>
<comment type="caution">
    <text evidence="1">The sequence shown here is derived from an EMBL/GenBank/DDBJ whole genome shotgun (WGS) entry which is preliminary data.</text>
</comment>
<dbReference type="RefSeq" id="WP_186964032.1">
    <property type="nucleotide sequence ID" value="NZ_JACOPR010000007.1"/>
</dbReference>
<protein>
    <submittedName>
        <fullName evidence="1">Uncharacterized protein</fullName>
    </submittedName>
</protein>
<proteinExistence type="predicted"/>
<sequence>MEMSVLPVAAHDQQSDSETLLQPVREALRCSHDQYDDFLVDLHRQITFYTPSLTQSAPKINPFLEYQKIFQA</sequence>
<keyword evidence="2" id="KW-1185">Reference proteome</keyword>
<evidence type="ECO:0000313" key="1">
    <source>
        <dbReference type="EMBL" id="MBC5731427.1"/>
    </source>
</evidence>
<gene>
    <name evidence="1" type="ORF">H8S34_11360</name>
</gene>
<reference evidence="1 2" key="1">
    <citation type="submission" date="2020-08" db="EMBL/GenBank/DDBJ databases">
        <title>Genome public.</title>
        <authorList>
            <person name="Liu C."/>
            <person name="Sun Q."/>
        </authorList>
    </citation>
    <scope>NUCLEOTIDE SEQUENCE [LARGE SCALE GENOMIC DNA]</scope>
    <source>
        <strain evidence="1 2">New-38</strain>
    </source>
</reference>
<evidence type="ECO:0000313" key="2">
    <source>
        <dbReference type="Proteomes" id="UP000660021"/>
    </source>
</evidence>
<accession>A0ABR7HV86</accession>
<dbReference type="Proteomes" id="UP000660021">
    <property type="component" value="Unassembled WGS sequence"/>
</dbReference>
<organism evidence="1 2">
    <name type="scientific">Pseudoflavonifractor hominis</name>
    <dbReference type="NCBI Taxonomy" id="2763059"/>
    <lineage>
        <taxon>Bacteria</taxon>
        <taxon>Bacillati</taxon>
        <taxon>Bacillota</taxon>
        <taxon>Clostridia</taxon>
        <taxon>Eubacteriales</taxon>
        <taxon>Oscillospiraceae</taxon>
        <taxon>Pseudoflavonifractor</taxon>
    </lineage>
</organism>
<dbReference type="EMBL" id="JACOPR010000007">
    <property type="protein sequence ID" value="MBC5731427.1"/>
    <property type="molecule type" value="Genomic_DNA"/>
</dbReference>